<name>A0A6G1E816_9ORYZ</name>
<organism evidence="2 3">
    <name type="scientific">Oryza meyeriana var. granulata</name>
    <dbReference type="NCBI Taxonomy" id="110450"/>
    <lineage>
        <taxon>Eukaryota</taxon>
        <taxon>Viridiplantae</taxon>
        <taxon>Streptophyta</taxon>
        <taxon>Embryophyta</taxon>
        <taxon>Tracheophyta</taxon>
        <taxon>Spermatophyta</taxon>
        <taxon>Magnoliopsida</taxon>
        <taxon>Liliopsida</taxon>
        <taxon>Poales</taxon>
        <taxon>Poaceae</taxon>
        <taxon>BOP clade</taxon>
        <taxon>Oryzoideae</taxon>
        <taxon>Oryzeae</taxon>
        <taxon>Oryzinae</taxon>
        <taxon>Oryza</taxon>
        <taxon>Oryza meyeriana</taxon>
    </lineage>
</organism>
<reference evidence="2 3" key="1">
    <citation type="submission" date="2019-11" db="EMBL/GenBank/DDBJ databases">
        <title>Whole genome sequence of Oryza granulata.</title>
        <authorList>
            <person name="Li W."/>
        </authorList>
    </citation>
    <scope>NUCLEOTIDE SEQUENCE [LARGE SCALE GENOMIC DNA]</scope>
    <source>
        <strain evidence="3">cv. Menghai</strain>
        <tissue evidence="2">Leaf</tissue>
    </source>
</reference>
<dbReference type="EMBL" id="SPHZ02000005">
    <property type="protein sequence ID" value="KAF0920612.1"/>
    <property type="molecule type" value="Genomic_DNA"/>
</dbReference>
<dbReference type="AlphaFoldDB" id="A0A6G1E816"/>
<keyword evidence="3" id="KW-1185">Reference proteome</keyword>
<proteinExistence type="predicted"/>
<protein>
    <submittedName>
        <fullName evidence="2">Uncharacterized protein</fullName>
    </submittedName>
</protein>
<accession>A0A6G1E816</accession>
<comment type="caution">
    <text evidence="2">The sequence shown here is derived from an EMBL/GenBank/DDBJ whole genome shotgun (WGS) entry which is preliminary data.</text>
</comment>
<gene>
    <name evidence="2" type="ORF">E2562_035899</name>
</gene>
<dbReference type="Proteomes" id="UP000479710">
    <property type="component" value="Unassembled WGS sequence"/>
</dbReference>
<evidence type="ECO:0000313" key="3">
    <source>
        <dbReference type="Proteomes" id="UP000479710"/>
    </source>
</evidence>
<evidence type="ECO:0000313" key="2">
    <source>
        <dbReference type="EMBL" id="KAF0920612.1"/>
    </source>
</evidence>
<feature type="region of interest" description="Disordered" evidence="1">
    <location>
        <begin position="1"/>
        <end position="36"/>
    </location>
</feature>
<evidence type="ECO:0000256" key="1">
    <source>
        <dbReference type="SAM" id="MobiDB-lite"/>
    </source>
</evidence>
<sequence>MHGTGLALEEAESSGNEHRGELAGQGVRGSEVWSSIDERDGDPMVSMWMLLDEDAGTWSFHYEASFKAIWDDEGYQH</sequence>